<gene>
    <name evidence="2" type="ORF">BACINT_01866</name>
</gene>
<name>B3C8G3_9BACE</name>
<proteinExistence type="predicted"/>
<keyword evidence="1" id="KW-0472">Membrane</keyword>
<dbReference type="EMBL" id="ABJL02000007">
    <property type="protein sequence ID" value="EDV06767.1"/>
    <property type="molecule type" value="Genomic_DNA"/>
</dbReference>
<sequence length="49" mass="5691">MTIKSIFLIRVYKFIAFALKAPIIAEATAMITFKILSQVVFFIREFFSD</sequence>
<dbReference type="AlphaFoldDB" id="B3C8G3"/>
<comment type="caution">
    <text evidence="2">The sequence shown here is derived from an EMBL/GenBank/DDBJ whole genome shotgun (WGS) entry which is preliminary data.</text>
</comment>
<evidence type="ECO:0000256" key="1">
    <source>
        <dbReference type="SAM" id="Phobius"/>
    </source>
</evidence>
<reference evidence="2 3" key="1">
    <citation type="submission" date="2008-04" db="EMBL/GenBank/DDBJ databases">
        <title>Draft genome sequence of Bacteroides intestinalis (DSM 17393).</title>
        <authorList>
            <person name="Sudarsanam P."/>
            <person name="Ley R."/>
            <person name="Guruge J."/>
            <person name="Turnbaugh P.J."/>
            <person name="Mahowald M."/>
            <person name="Liep D."/>
            <person name="Gordon J."/>
        </authorList>
    </citation>
    <scope>NUCLEOTIDE SEQUENCE [LARGE SCALE GENOMIC DNA]</scope>
    <source>
        <strain evidence="2 3">DSM 17393</strain>
    </source>
</reference>
<protein>
    <submittedName>
        <fullName evidence="2">Uncharacterized protein</fullName>
    </submittedName>
</protein>
<evidence type="ECO:0000313" key="3">
    <source>
        <dbReference type="Proteomes" id="UP000004596"/>
    </source>
</evidence>
<accession>B3C8G3</accession>
<keyword evidence="1" id="KW-0812">Transmembrane</keyword>
<evidence type="ECO:0000313" key="2">
    <source>
        <dbReference type="EMBL" id="EDV06767.1"/>
    </source>
</evidence>
<dbReference type="Proteomes" id="UP000004596">
    <property type="component" value="Unassembled WGS sequence"/>
</dbReference>
<feature type="transmembrane region" description="Helical" evidence="1">
    <location>
        <begin position="21"/>
        <end position="43"/>
    </location>
</feature>
<organism evidence="2 3">
    <name type="scientific">Bacteroides intestinalis DSM 17393</name>
    <dbReference type="NCBI Taxonomy" id="471870"/>
    <lineage>
        <taxon>Bacteria</taxon>
        <taxon>Pseudomonadati</taxon>
        <taxon>Bacteroidota</taxon>
        <taxon>Bacteroidia</taxon>
        <taxon>Bacteroidales</taxon>
        <taxon>Bacteroidaceae</taxon>
        <taxon>Bacteroides</taxon>
    </lineage>
</organism>
<keyword evidence="1" id="KW-1133">Transmembrane helix</keyword>
<reference evidence="2 3" key="2">
    <citation type="submission" date="2008-04" db="EMBL/GenBank/DDBJ databases">
        <authorList>
            <person name="Fulton L."/>
            <person name="Clifton S."/>
            <person name="Fulton B."/>
            <person name="Xu J."/>
            <person name="Minx P."/>
            <person name="Pepin K.H."/>
            <person name="Johnson M."/>
            <person name="Thiruvilangam P."/>
            <person name="Bhonagiri V."/>
            <person name="Nash W.E."/>
            <person name="Mardis E.R."/>
            <person name="Wilson R.K."/>
        </authorList>
    </citation>
    <scope>NUCLEOTIDE SEQUENCE [LARGE SCALE GENOMIC DNA]</scope>
    <source>
        <strain evidence="2 3">DSM 17393</strain>
    </source>
</reference>